<dbReference type="EMBL" id="AAGK01000005">
    <property type="protein sequence ID" value="EAN31326.1"/>
    <property type="molecule type" value="Genomic_DNA"/>
</dbReference>
<evidence type="ECO:0008006" key="5">
    <source>
        <dbReference type="Google" id="ProtNLM"/>
    </source>
</evidence>
<comment type="caution">
    <text evidence="3">The sequence shown here is derived from an EMBL/GenBank/DDBJ whole genome shotgun (WGS) entry which is preliminary data.</text>
</comment>
<name>Q4MZB3_THEPA</name>
<evidence type="ECO:0000313" key="4">
    <source>
        <dbReference type="Proteomes" id="UP000001949"/>
    </source>
</evidence>
<dbReference type="Proteomes" id="UP000001949">
    <property type="component" value="Unassembled WGS sequence"/>
</dbReference>
<proteinExistence type="predicted"/>
<organism evidence="3 4">
    <name type="scientific">Theileria parva</name>
    <name type="common">East coast fever infection agent</name>
    <dbReference type="NCBI Taxonomy" id="5875"/>
    <lineage>
        <taxon>Eukaryota</taxon>
        <taxon>Sar</taxon>
        <taxon>Alveolata</taxon>
        <taxon>Apicomplexa</taxon>
        <taxon>Aconoidasida</taxon>
        <taxon>Piroplasmida</taxon>
        <taxon>Theileriidae</taxon>
        <taxon>Theileria</taxon>
    </lineage>
</organism>
<dbReference type="OMA" id="RSKFMAM"/>
<reference evidence="3 4" key="1">
    <citation type="journal article" date="2005" name="Science">
        <title>Genome sequence of Theileria parva, a bovine pathogen that transforms lymphocytes.</title>
        <authorList>
            <person name="Gardner M.J."/>
            <person name="Bishop R."/>
            <person name="Shah T."/>
            <person name="de Villiers E.P."/>
            <person name="Carlton J.M."/>
            <person name="Hall N."/>
            <person name="Ren Q."/>
            <person name="Paulsen I.T."/>
            <person name="Pain A."/>
            <person name="Berriman M."/>
            <person name="Wilson R.J.M."/>
            <person name="Sato S."/>
            <person name="Ralph S.A."/>
            <person name="Mann D.J."/>
            <person name="Xiong Z."/>
            <person name="Shallom S.J."/>
            <person name="Weidman J."/>
            <person name="Jiang L."/>
            <person name="Lynn J."/>
            <person name="Weaver B."/>
            <person name="Shoaibi A."/>
            <person name="Domingo A.R."/>
            <person name="Wasawo D."/>
            <person name="Crabtree J."/>
            <person name="Wortman J.R."/>
            <person name="Haas B."/>
            <person name="Angiuoli S.V."/>
            <person name="Creasy T.H."/>
            <person name="Lu C."/>
            <person name="Suh B."/>
            <person name="Silva J.C."/>
            <person name="Utterback T.R."/>
            <person name="Feldblyum T.V."/>
            <person name="Pertea M."/>
            <person name="Allen J."/>
            <person name="Nierman W.C."/>
            <person name="Taracha E.L.N."/>
            <person name="Salzberg S.L."/>
            <person name="White O.R."/>
            <person name="Fitzhugh H.A."/>
            <person name="Morzaria S."/>
            <person name="Venter J.C."/>
            <person name="Fraser C.M."/>
            <person name="Nene V."/>
        </authorList>
    </citation>
    <scope>NUCLEOTIDE SEQUENCE [LARGE SCALE GENOMIC DNA]</scope>
    <source>
        <strain evidence="3 4">Muguga</strain>
    </source>
</reference>
<feature type="compositionally biased region" description="Acidic residues" evidence="1">
    <location>
        <begin position="262"/>
        <end position="271"/>
    </location>
</feature>
<sequence>MVMFFDFVFFLLFKFALGGSDNIILDVNFFASRLKFIVRRHQFMGLTYYSYQTMPGQYICKIYNKDNLLFEAPPEGQKIQFVYCFYYEKENWYPTFLVKSGSGPGRTSPLDDCSPEDSENHALIKALFTEIKRTYHDDKEIQKKLANISTGVTDFDENIVSRLTFRVINDSNYLERKKGGKRSLIERKKQLGEDDYPFDKNKIEEDVVSTHTIEEELETTAEELYADESLDDSEEFIQPPPTQTAQQLEEPQLEPEIIVITDSEESDDEIEGSGQPSESEDQEPPDKKKKEEEETVTVELDSEEEDT</sequence>
<keyword evidence="4" id="KW-1185">Reference proteome</keyword>
<feature type="signal peptide" evidence="2">
    <location>
        <begin position="1"/>
        <end position="18"/>
    </location>
</feature>
<dbReference type="InParanoid" id="Q4MZB3"/>
<feature type="compositionally biased region" description="Low complexity" evidence="1">
    <location>
        <begin position="243"/>
        <end position="261"/>
    </location>
</feature>
<evidence type="ECO:0000313" key="3">
    <source>
        <dbReference type="EMBL" id="EAN31326.1"/>
    </source>
</evidence>
<keyword evidence="2" id="KW-0732">Signal</keyword>
<dbReference type="GeneID" id="3499846"/>
<dbReference type="RefSeq" id="XP_763609.1">
    <property type="nucleotide sequence ID" value="XM_758516.1"/>
</dbReference>
<dbReference type="AlphaFoldDB" id="Q4MZB3"/>
<gene>
    <name evidence="3" type="ordered locus">TP03_0581</name>
</gene>
<dbReference type="eggNOG" id="ENOG502QWXX">
    <property type="taxonomic scope" value="Eukaryota"/>
</dbReference>
<feature type="chain" id="PRO_5004241054" description="Tash1 protein" evidence="2">
    <location>
        <begin position="19"/>
        <end position="307"/>
    </location>
</feature>
<evidence type="ECO:0000256" key="1">
    <source>
        <dbReference type="SAM" id="MobiDB-lite"/>
    </source>
</evidence>
<accession>Q4MZB3</accession>
<evidence type="ECO:0000256" key="2">
    <source>
        <dbReference type="SAM" id="SignalP"/>
    </source>
</evidence>
<feature type="compositionally biased region" description="Acidic residues" evidence="1">
    <location>
        <begin position="293"/>
        <end position="307"/>
    </location>
</feature>
<dbReference type="VEuPathDB" id="PiroplasmaDB:TpMuguga_03g00581"/>
<dbReference type="KEGG" id="tpv:TP03_0581"/>
<protein>
    <recommendedName>
        <fullName evidence="5">Tash1 protein</fullName>
    </recommendedName>
</protein>
<feature type="region of interest" description="Disordered" evidence="1">
    <location>
        <begin position="234"/>
        <end position="307"/>
    </location>
</feature>